<dbReference type="Pfam" id="PF01494">
    <property type="entry name" value="FAD_binding_3"/>
    <property type="match status" value="1"/>
</dbReference>
<dbReference type="Gene3D" id="3.50.50.60">
    <property type="entry name" value="FAD/NAD(P)-binding domain"/>
    <property type="match status" value="1"/>
</dbReference>
<dbReference type="GO" id="GO:0071949">
    <property type="term" value="F:FAD binding"/>
    <property type="evidence" value="ECO:0007669"/>
    <property type="project" value="InterPro"/>
</dbReference>
<proteinExistence type="predicted"/>
<feature type="domain" description="FAD-binding" evidence="1">
    <location>
        <begin position="8"/>
        <end position="333"/>
    </location>
</feature>
<name>A0A845MGV0_9PROT</name>
<organism evidence="2 3">
    <name type="scientific">Sneathiella chungangensis</name>
    <dbReference type="NCBI Taxonomy" id="1418234"/>
    <lineage>
        <taxon>Bacteria</taxon>
        <taxon>Pseudomonadati</taxon>
        <taxon>Pseudomonadota</taxon>
        <taxon>Alphaproteobacteria</taxon>
        <taxon>Sneathiellales</taxon>
        <taxon>Sneathiellaceae</taxon>
        <taxon>Sneathiella</taxon>
    </lineage>
</organism>
<evidence type="ECO:0000259" key="1">
    <source>
        <dbReference type="Pfam" id="PF01494"/>
    </source>
</evidence>
<dbReference type="InterPro" id="IPR036188">
    <property type="entry name" value="FAD/NAD-bd_sf"/>
</dbReference>
<accession>A0A845MGV0</accession>
<sequence length="410" mass="45061">MVNKNERFDVVIIGAGPAGALAAKRLVQEGLKVAILEKSVFPRFVIGESLLPQSMVFLEKAGLLAKVAAAGFQHKNGANFSDDRRFSSIDFSEKFTEGPATTYQVSRDKFDMLLATAAKDAGADLRFQQDVTDVRFDGAGVTVLGTGPEGDFELSARFLVDASGYGRVLPRLMKLDTPSDFPVRHALFTHVEDQLAARDFDRNKILITVHPTCRDIWFWLIPFADGISSIGAVVPPEQLANYPGDKSEKLWAIIRESADLTTLLQGAREIRSVGEISGYSTKVSRMAGPQFALLGNAGEFLDPVFSSGVTIAFKSADLLIDPLMRQLNGEAVDWEADFVAPLKIGVDCFRIFVEAWYRGDLQEIIFNPPGDANPIKRMIVAILAGYAWDEKNPFVTQGRRYLDMVALQCS</sequence>
<comment type="caution">
    <text evidence="2">The sequence shown here is derived from an EMBL/GenBank/DDBJ whole genome shotgun (WGS) entry which is preliminary data.</text>
</comment>
<dbReference type="InterPro" id="IPR050816">
    <property type="entry name" value="Flavin-dep_Halogenase_NPB"/>
</dbReference>
<dbReference type="SUPFAM" id="SSF51905">
    <property type="entry name" value="FAD/NAD(P)-binding domain"/>
    <property type="match status" value="1"/>
</dbReference>
<reference evidence="2 3" key="1">
    <citation type="journal article" date="2014" name="Int. J. Syst. Evol. Microbiol.">
        <title>Sneathiella chungangensis sp. nov., isolated from a marine sand, and emended description of the genus Sneathiella.</title>
        <authorList>
            <person name="Siamphan C."/>
            <person name="Kim H."/>
            <person name="Lee J.S."/>
            <person name="Kim W."/>
        </authorList>
    </citation>
    <scope>NUCLEOTIDE SEQUENCE [LARGE SCALE GENOMIC DNA]</scope>
    <source>
        <strain evidence="2 3">KCTC 32476</strain>
    </source>
</reference>
<dbReference type="InterPro" id="IPR002938">
    <property type="entry name" value="FAD-bd"/>
</dbReference>
<dbReference type="EMBL" id="WTVA01000004">
    <property type="protein sequence ID" value="MZR22921.1"/>
    <property type="molecule type" value="Genomic_DNA"/>
</dbReference>
<dbReference type="OrthoDB" id="9799983at2"/>
<evidence type="ECO:0000313" key="2">
    <source>
        <dbReference type="EMBL" id="MZR22921.1"/>
    </source>
</evidence>
<dbReference type="PANTHER" id="PTHR43747">
    <property type="entry name" value="FAD-BINDING PROTEIN"/>
    <property type="match status" value="1"/>
</dbReference>
<gene>
    <name evidence="2" type="ORF">GQF03_11310</name>
</gene>
<dbReference type="RefSeq" id="WP_161339376.1">
    <property type="nucleotide sequence ID" value="NZ_JBHSDG010000004.1"/>
</dbReference>
<protein>
    <submittedName>
        <fullName evidence="2">FAD-dependent oxidoreductase</fullName>
    </submittedName>
</protein>
<dbReference type="PANTHER" id="PTHR43747:SF1">
    <property type="entry name" value="SLR1998 PROTEIN"/>
    <property type="match status" value="1"/>
</dbReference>
<dbReference type="PRINTS" id="PR00420">
    <property type="entry name" value="RNGMNOXGNASE"/>
</dbReference>
<dbReference type="Proteomes" id="UP000445696">
    <property type="component" value="Unassembled WGS sequence"/>
</dbReference>
<dbReference type="AlphaFoldDB" id="A0A845MGV0"/>
<keyword evidence="3" id="KW-1185">Reference proteome</keyword>
<evidence type="ECO:0000313" key="3">
    <source>
        <dbReference type="Proteomes" id="UP000445696"/>
    </source>
</evidence>